<dbReference type="STRING" id="1367847.JCM7686_2124"/>
<dbReference type="RefSeq" id="WP_020950843.1">
    <property type="nucleotide sequence ID" value="NC_022041.1"/>
</dbReference>
<dbReference type="PATRIC" id="fig|1367847.3.peg.2119"/>
<keyword evidence="3 8" id="KW-0808">Transferase</keyword>
<dbReference type="OrthoDB" id="6169313at2"/>
<dbReference type="GO" id="GO:0009372">
    <property type="term" value="P:quorum sensing"/>
    <property type="evidence" value="ECO:0007669"/>
    <property type="project" value="UniProtKB-UniRule"/>
</dbReference>
<dbReference type="Pfam" id="PF00765">
    <property type="entry name" value="Autoind_synth"/>
    <property type="match status" value="1"/>
</dbReference>
<keyword evidence="2 7" id="KW-0673">Quorum sensing</keyword>
<dbReference type="Gene3D" id="3.40.630.30">
    <property type="match status" value="1"/>
</dbReference>
<name>S5Y0F1_PARAH</name>
<evidence type="ECO:0000256" key="5">
    <source>
        <dbReference type="ARBA" id="ARBA00022929"/>
    </source>
</evidence>
<dbReference type="InterPro" id="IPR001690">
    <property type="entry name" value="Autoind_synthase"/>
</dbReference>
<dbReference type="GO" id="GO:0007165">
    <property type="term" value="P:signal transduction"/>
    <property type="evidence" value="ECO:0007669"/>
    <property type="project" value="TreeGrafter"/>
</dbReference>
<comment type="catalytic activity">
    <reaction evidence="6 8">
        <text>a fatty acyl-[ACP] + S-adenosyl-L-methionine = an N-acyl-L-homoserine lactone + S-methyl-5'-thioadenosine + holo-[ACP] + H(+)</text>
        <dbReference type="Rhea" id="RHEA:10096"/>
        <dbReference type="Rhea" id="RHEA-COMP:9685"/>
        <dbReference type="Rhea" id="RHEA-COMP:14125"/>
        <dbReference type="ChEBI" id="CHEBI:15378"/>
        <dbReference type="ChEBI" id="CHEBI:17509"/>
        <dbReference type="ChEBI" id="CHEBI:55474"/>
        <dbReference type="ChEBI" id="CHEBI:59789"/>
        <dbReference type="ChEBI" id="CHEBI:64479"/>
        <dbReference type="ChEBI" id="CHEBI:138651"/>
        <dbReference type="EC" id="2.3.1.184"/>
    </reaction>
</comment>
<evidence type="ECO:0000313" key="9">
    <source>
        <dbReference type="EMBL" id="AGT09205.1"/>
    </source>
</evidence>
<evidence type="ECO:0000256" key="6">
    <source>
        <dbReference type="ARBA" id="ARBA00048576"/>
    </source>
</evidence>
<dbReference type="EMBL" id="CP006650">
    <property type="protein sequence ID" value="AGT09205.1"/>
    <property type="molecule type" value="Genomic_DNA"/>
</dbReference>
<evidence type="ECO:0000256" key="8">
    <source>
        <dbReference type="RuleBase" id="RU361135"/>
    </source>
</evidence>
<evidence type="ECO:0000256" key="1">
    <source>
        <dbReference type="ARBA" id="ARBA00012340"/>
    </source>
</evidence>
<dbReference type="AlphaFoldDB" id="S5Y0F1"/>
<dbReference type="InterPro" id="IPR016181">
    <property type="entry name" value="Acyl_CoA_acyltransferase"/>
</dbReference>
<keyword evidence="9" id="KW-0012">Acyltransferase</keyword>
<dbReference type="PANTHER" id="PTHR39322:SF1">
    <property type="entry name" value="ISOVALERYL-HOMOSERINE LACTONE SYNTHASE"/>
    <property type="match status" value="1"/>
</dbReference>
<evidence type="ECO:0000313" key="10">
    <source>
        <dbReference type="Proteomes" id="UP000015480"/>
    </source>
</evidence>
<dbReference type="InterPro" id="IPR018311">
    <property type="entry name" value="Autoind_synth_CS"/>
</dbReference>
<dbReference type="eggNOG" id="COG3916">
    <property type="taxonomic scope" value="Bacteria"/>
</dbReference>
<organism evidence="9 10">
    <name type="scientific">Paracoccus aminophilus JCM 7686</name>
    <dbReference type="NCBI Taxonomy" id="1367847"/>
    <lineage>
        <taxon>Bacteria</taxon>
        <taxon>Pseudomonadati</taxon>
        <taxon>Pseudomonadota</taxon>
        <taxon>Alphaproteobacteria</taxon>
        <taxon>Rhodobacterales</taxon>
        <taxon>Paracoccaceae</taxon>
        <taxon>Paracoccus</taxon>
    </lineage>
</organism>
<dbReference type="PROSITE" id="PS51187">
    <property type="entry name" value="AUTOINDUCER_SYNTH_2"/>
    <property type="match status" value="1"/>
</dbReference>
<keyword evidence="4 8" id="KW-0949">S-adenosyl-L-methionine</keyword>
<evidence type="ECO:0000256" key="2">
    <source>
        <dbReference type="ARBA" id="ARBA00022654"/>
    </source>
</evidence>
<dbReference type="KEGG" id="pami:JCM7686_2124"/>
<accession>S5Y0F1</accession>
<dbReference type="EC" id="2.3.1.184" evidence="1 8"/>
<proteinExistence type="inferred from homology"/>
<dbReference type="SUPFAM" id="SSF55729">
    <property type="entry name" value="Acyl-CoA N-acyltransferases (Nat)"/>
    <property type="match status" value="1"/>
</dbReference>
<dbReference type="HOGENOM" id="CLU_969265_0_0_5"/>
<dbReference type="GO" id="GO:0061579">
    <property type="term" value="F:N-acyl homoserine lactone synthase activity"/>
    <property type="evidence" value="ECO:0007669"/>
    <property type="project" value="UniProtKB-UniRule"/>
</dbReference>
<dbReference type="Proteomes" id="UP000015480">
    <property type="component" value="Chromosome"/>
</dbReference>
<gene>
    <name evidence="9" type="ORF">JCM7686_2124</name>
</gene>
<dbReference type="PROSITE" id="PS00949">
    <property type="entry name" value="AUTOINDUCER_SYNTH_1"/>
    <property type="match status" value="1"/>
</dbReference>
<keyword evidence="10" id="KW-1185">Reference proteome</keyword>
<protein>
    <recommendedName>
        <fullName evidence="1 8">Acyl-homoserine-lactone synthase</fullName>
        <ecNumber evidence="1 8">2.3.1.184</ecNumber>
    </recommendedName>
    <alternativeName>
        <fullName evidence="8">Autoinducer synthesis protein</fullName>
    </alternativeName>
</protein>
<dbReference type="PRINTS" id="PR01549">
    <property type="entry name" value="AUTOINDCRSYN"/>
</dbReference>
<evidence type="ECO:0000256" key="7">
    <source>
        <dbReference type="PROSITE-ProRule" id="PRU00533"/>
    </source>
</evidence>
<sequence>MVRSWTIGLSDQDSSAALDQSSRERITSCQCPRRRAVSIQGKPLWGTAEYSDCAIAAIIPVIKCANGSVPMIQLIDCTKTHASHEDINDFFEFRHQIFRERLGWDMPSLSPCDTHEVDQFDTENAIYMLHRGIDGKIVAGLRLLPTNLPYLLGDCFDWMLDEAAPRQSNVFEVTRLAVCPDAARCNGASAYLRVLIWGLMEYGLQNKVKNYVSLSYLGMERLLRQSGCQFQRLSAPKPIAGRKSVALQFDIMSGIRDRCRALIDPKLMNGRSLELAEPMAAPLLMAA</sequence>
<comment type="similarity">
    <text evidence="7 8">Belongs to the autoinducer synthase family.</text>
</comment>
<evidence type="ECO:0000256" key="4">
    <source>
        <dbReference type="ARBA" id="ARBA00022691"/>
    </source>
</evidence>
<dbReference type="PANTHER" id="PTHR39322">
    <property type="entry name" value="ACYL-HOMOSERINE-LACTONE SYNTHASE"/>
    <property type="match status" value="1"/>
</dbReference>
<keyword evidence="5 7" id="KW-0071">Autoinducer synthesis</keyword>
<evidence type="ECO:0000256" key="3">
    <source>
        <dbReference type="ARBA" id="ARBA00022679"/>
    </source>
</evidence>
<reference evidence="9 10" key="1">
    <citation type="journal article" date="2014" name="BMC Genomics">
        <title>Architecture and functions of a multipartite genome of the methylotrophic bacterium Paracoccus aminophilus JCM 7686, containing primary and secondary chromids.</title>
        <authorList>
            <person name="Dziewit L."/>
            <person name="Czarnecki J."/>
            <person name="Wibberg D."/>
            <person name="Radlinska M."/>
            <person name="Mrozek P."/>
            <person name="Szymczak M."/>
            <person name="Schluter A."/>
            <person name="Puhler A."/>
            <person name="Bartosik D."/>
        </authorList>
    </citation>
    <scope>NUCLEOTIDE SEQUENCE [LARGE SCALE GENOMIC DNA]</scope>
    <source>
        <strain evidence="9">JCM 7686</strain>
    </source>
</reference>